<proteinExistence type="predicted"/>
<protein>
    <submittedName>
        <fullName evidence="2">Glycosyltransferase</fullName>
        <ecNumber evidence="2">2.4.-.-</ecNumber>
    </submittedName>
</protein>
<name>A0ABW5NS59_9FLAO</name>
<comment type="caution">
    <text evidence="2">The sequence shown here is derived from an EMBL/GenBank/DDBJ whole genome shotgun (WGS) entry which is preliminary data.</text>
</comment>
<dbReference type="Proteomes" id="UP001597480">
    <property type="component" value="Unassembled WGS sequence"/>
</dbReference>
<dbReference type="GO" id="GO:0016757">
    <property type="term" value="F:glycosyltransferase activity"/>
    <property type="evidence" value="ECO:0007669"/>
    <property type="project" value="UniProtKB-KW"/>
</dbReference>
<dbReference type="EMBL" id="JBHUMD010000006">
    <property type="protein sequence ID" value="MFD2601393.1"/>
    <property type="molecule type" value="Genomic_DNA"/>
</dbReference>
<evidence type="ECO:0000313" key="2">
    <source>
        <dbReference type="EMBL" id="MFD2601393.1"/>
    </source>
</evidence>
<dbReference type="EC" id="2.4.-.-" evidence="2"/>
<evidence type="ECO:0000259" key="1">
    <source>
        <dbReference type="Pfam" id="PF13524"/>
    </source>
</evidence>
<keyword evidence="2" id="KW-0328">Glycosyltransferase</keyword>
<dbReference type="RefSeq" id="WP_379819976.1">
    <property type="nucleotide sequence ID" value="NZ_JBHUMD010000006.1"/>
</dbReference>
<evidence type="ECO:0000313" key="3">
    <source>
        <dbReference type="Proteomes" id="UP001597480"/>
    </source>
</evidence>
<accession>A0ABW5NS59</accession>
<dbReference type="SUPFAM" id="SSF53756">
    <property type="entry name" value="UDP-Glycosyltransferase/glycogen phosphorylase"/>
    <property type="match status" value="1"/>
</dbReference>
<keyword evidence="3" id="KW-1185">Reference proteome</keyword>
<feature type="domain" description="Spore protein YkvP/CgeB glycosyl transferase-like" evidence="1">
    <location>
        <begin position="249"/>
        <end position="374"/>
    </location>
</feature>
<keyword evidence="2" id="KW-0808">Transferase</keyword>
<sequence length="379" mass="44027">MKILLLGEYSRFHNSLKEGLVKLGHEVTLVSDNDFKNYPADIFLYSTIFKDNYILNKIRQGIFSISKLDIAHLEIAFRFYRKRKQFKGFDVVQLINEYPLPSTLYLEAKILKYIFKNNKKTFLSSSGDDYICVNYMLEGKFRYSVLTPCETYPDARHCQYTLFYATKSFKKLHDFVFQNIQAVIAGDMDYSIPLEGHPKFAGLIPYPINTEKLQVIDVPSPVTSKIVIFHGINNVNYYKKGNYLFEKALEVISEKYKDRVEIITTRSVPYSTYVTLYNKCHILLDQAFSYDQGYNALEAMAQGKVVFTGAEKEFMQHYNLTERVAINALPDVNALVNDLSYLIENPEEIIAIGKRARAFIEKEHEHIKVAQKYLEQWNS</sequence>
<gene>
    <name evidence="2" type="ORF">ACFSR3_04940</name>
</gene>
<dbReference type="Pfam" id="PF13524">
    <property type="entry name" value="Glyco_trans_1_2"/>
    <property type="match status" value="1"/>
</dbReference>
<dbReference type="Gene3D" id="3.40.50.2000">
    <property type="entry name" value="Glycogen Phosphorylase B"/>
    <property type="match status" value="1"/>
</dbReference>
<organism evidence="2 3">
    <name type="scientific">Flavobacterium suzhouense</name>
    <dbReference type="NCBI Taxonomy" id="1529638"/>
    <lineage>
        <taxon>Bacteria</taxon>
        <taxon>Pseudomonadati</taxon>
        <taxon>Bacteroidota</taxon>
        <taxon>Flavobacteriia</taxon>
        <taxon>Flavobacteriales</taxon>
        <taxon>Flavobacteriaceae</taxon>
        <taxon>Flavobacterium</taxon>
    </lineage>
</organism>
<reference evidence="3" key="1">
    <citation type="journal article" date="2019" name="Int. J. Syst. Evol. Microbiol.">
        <title>The Global Catalogue of Microorganisms (GCM) 10K type strain sequencing project: providing services to taxonomists for standard genome sequencing and annotation.</title>
        <authorList>
            <consortium name="The Broad Institute Genomics Platform"/>
            <consortium name="The Broad Institute Genome Sequencing Center for Infectious Disease"/>
            <person name="Wu L."/>
            <person name="Ma J."/>
        </authorList>
    </citation>
    <scope>NUCLEOTIDE SEQUENCE [LARGE SCALE GENOMIC DNA]</scope>
    <source>
        <strain evidence="3">KCTC 42107</strain>
    </source>
</reference>
<dbReference type="InterPro" id="IPR055259">
    <property type="entry name" value="YkvP/CgeB_Glyco_trans-like"/>
</dbReference>